<dbReference type="Pfam" id="PF00630">
    <property type="entry name" value="Filamin"/>
    <property type="match status" value="1"/>
</dbReference>
<evidence type="ECO:0000256" key="5">
    <source>
        <dbReference type="ARBA" id="ARBA00022833"/>
    </source>
</evidence>
<dbReference type="Gene3D" id="2.120.10.30">
    <property type="entry name" value="TolB, C-terminal domain"/>
    <property type="match status" value="1"/>
</dbReference>
<keyword evidence="3" id="KW-0677">Repeat</keyword>
<dbReference type="CDD" id="cd16579">
    <property type="entry name" value="RING-HC_PML_C-V"/>
    <property type="match status" value="1"/>
</dbReference>
<keyword evidence="2" id="KW-0479">Metal-binding</keyword>
<dbReference type="SMART" id="SM00557">
    <property type="entry name" value="IG_FLMN"/>
    <property type="match status" value="1"/>
</dbReference>
<dbReference type="InterPro" id="IPR014756">
    <property type="entry name" value="Ig_E-set"/>
</dbReference>
<evidence type="ECO:0000313" key="12">
    <source>
        <dbReference type="EnsemblMetazoa" id="KAF7491720.1"/>
    </source>
</evidence>
<dbReference type="Gene3D" id="2.60.40.10">
    <property type="entry name" value="Immunoglobulins"/>
    <property type="match status" value="1"/>
</dbReference>
<dbReference type="Proteomes" id="UP000070412">
    <property type="component" value="Unassembled WGS sequence"/>
</dbReference>
<keyword evidence="4 7" id="KW-0863">Zinc-finger</keyword>
<evidence type="ECO:0000313" key="13">
    <source>
        <dbReference type="Proteomes" id="UP000070412"/>
    </source>
</evidence>
<evidence type="ECO:0000256" key="4">
    <source>
        <dbReference type="ARBA" id="ARBA00022771"/>
    </source>
</evidence>
<dbReference type="InterPro" id="IPR013083">
    <property type="entry name" value="Znf_RING/FYVE/PHD"/>
</dbReference>
<dbReference type="InterPro" id="IPR001298">
    <property type="entry name" value="Filamin/ABP280_rpt"/>
</dbReference>
<dbReference type="SUPFAM" id="SSF81296">
    <property type="entry name" value="E set domains"/>
    <property type="match status" value="1"/>
</dbReference>
<evidence type="ECO:0000313" key="11">
    <source>
        <dbReference type="EMBL" id="KAF7491720.1"/>
    </source>
</evidence>
<reference evidence="12" key="3">
    <citation type="submission" date="2022-06" db="UniProtKB">
        <authorList>
            <consortium name="EnsemblMetazoa"/>
        </authorList>
    </citation>
    <scope>IDENTIFICATION</scope>
</reference>
<feature type="coiled-coil region" evidence="9">
    <location>
        <begin position="291"/>
        <end position="325"/>
    </location>
</feature>
<dbReference type="PANTHER" id="PTHR25462:SF285">
    <property type="entry name" value="RING-TYPE DOMAIN-CONTAINING PROTEIN"/>
    <property type="match status" value="1"/>
</dbReference>
<dbReference type="EMBL" id="WVUK01000058">
    <property type="protein sequence ID" value="KAF7491720.1"/>
    <property type="molecule type" value="Genomic_DNA"/>
</dbReference>
<dbReference type="SMART" id="SM00184">
    <property type="entry name" value="RING"/>
    <property type="match status" value="1"/>
</dbReference>
<keyword evidence="9" id="KW-0175">Coiled coil</keyword>
<dbReference type="GO" id="GO:0005654">
    <property type="term" value="C:nucleoplasm"/>
    <property type="evidence" value="ECO:0007669"/>
    <property type="project" value="TreeGrafter"/>
</dbReference>
<dbReference type="SUPFAM" id="SSF57845">
    <property type="entry name" value="B-box zinc-binding domain"/>
    <property type="match status" value="1"/>
</dbReference>
<evidence type="ECO:0000256" key="9">
    <source>
        <dbReference type="SAM" id="Coils"/>
    </source>
</evidence>
<evidence type="ECO:0000256" key="7">
    <source>
        <dbReference type="PROSITE-ProRule" id="PRU00175"/>
    </source>
</evidence>
<dbReference type="SUPFAM" id="SSF101898">
    <property type="entry name" value="NHL repeat"/>
    <property type="match status" value="1"/>
</dbReference>
<dbReference type="GO" id="GO:0061630">
    <property type="term" value="F:ubiquitin protein ligase activity"/>
    <property type="evidence" value="ECO:0007669"/>
    <property type="project" value="TreeGrafter"/>
</dbReference>
<dbReference type="Gene3D" id="3.30.40.10">
    <property type="entry name" value="Zinc/RING finger domain, C3HC4 (zinc finger)"/>
    <property type="match status" value="1"/>
</dbReference>
<dbReference type="InterPro" id="IPR001841">
    <property type="entry name" value="Znf_RING"/>
</dbReference>
<keyword evidence="5" id="KW-0862">Zinc</keyword>
<dbReference type="PROSITE" id="PS50089">
    <property type="entry name" value="ZF_RING_2"/>
    <property type="match status" value="1"/>
</dbReference>
<reference evidence="13" key="1">
    <citation type="journal article" date="2020" name="PLoS Negl. Trop. Dis.">
        <title>High-quality nuclear genome for Sarcoptes scabiei-A critical resource for a neglected parasite.</title>
        <authorList>
            <person name="Korhonen P.K."/>
            <person name="Gasser R.B."/>
            <person name="Ma G."/>
            <person name="Wang T."/>
            <person name="Stroehlein A.J."/>
            <person name="Young N.D."/>
            <person name="Ang C.S."/>
            <person name="Fernando D.D."/>
            <person name="Lu H.C."/>
            <person name="Taylor S."/>
            <person name="Reynolds S.L."/>
            <person name="Mofiz E."/>
            <person name="Najaraj S.H."/>
            <person name="Gowda H."/>
            <person name="Madugundu A."/>
            <person name="Renuse S."/>
            <person name="Holt D."/>
            <person name="Pandey A."/>
            <person name="Papenfuss A.T."/>
            <person name="Fischer K."/>
        </authorList>
    </citation>
    <scope>NUCLEOTIDE SEQUENCE [LARGE SCALE GENOMIC DNA]</scope>
</reference>
<dbReference type="OrthoDB" id="252722at2759"/>
<keyword evidence="13" id="KW-1185">Reference proteome</keyword>
<feature type="repeat" description="Filamin" evidence="6">
    <location>
        <begin position="394"/>
        <end position="481"/>
    </location>
</feature>
<dbReference type="EnsemblMetazoa" id="SSS_3661s_mrna">
    <property type="protein sequence ID" value="KAF7491720.1"/>
    <property type="gene ID" value="SSS_3661"/>
</dbReference>
<dbReference type="PANTHER" id="PTHR25462">
    <property type="entry name" value="BONUS, ISOFORM C-RELATED"/>
    <property type="match status" value="1"/>
</dbReference>
<evidence type="ECO:0000256" key="2">
    <source>
        <dbReference type="ARBA" id="ARBA00022723"/>
    </source>
</evidence>
<evidence type="ECO:0000256" key="3">
    <source>
        <dbReference type="ARBA" id="ARBA00022737"/>
    </source>
</evidence>
<dbReference type="SUPFAM" id="SSF57850">
    <property type="entry name" value="RING/U-box"/>
    <property type="match status" value="1"/>
</dbReference>
<dbReference type="InterPro" id="IPR013783">
    <property type="entry name" value="Ig-like_fold"/>
</dbReference>
<feature type="repeat" description="NHL" evidence="8">
    <location>
        <begin position="584"/>
        <end position="626"/>
    </location>
</feature>
<dbReference type="Pfam" id="PF01436">
    <property type="entry name" value="NHL"/>
    <property type="match status" value="1"/>
</dbReference>
<organism evidence="11">
    <name type="scientific">Sarcoptes scabiei</name>
    <name type="common">Itch mite</name>
    <name type="synonym">Acarus scabiei</name>
    <dbReference type="NCBI Taxonomy" id="52283"/>
    <lineage>
        <taxon>Eukaryota</taxon>
        <taxon>Metazoa</taxon>
        <taxon>Ecdysozoa</taxon>
        <taxon>Arthropoda</taxon>
        <taxon>Chelicerata</taxon>
        <taxon>Arachnida</taxon>
        <taxon>Acari</taxon>
        <taxon>Acariformes</taxon>
        <taxon>Sarcoptiformes</taxon>
        <taxon>Astigmata</taxon>
        <taxon>Psoroptidia</taxon>
        <taxon>Sarcoptoidea</taxon>
        <taxon>Sarcoptidae</taxon>
        <taxon>Sarcoptinae</taxon>
        <taxon>Sarcoptes</taxon>
    </lineage>
</organism>
<reference evidence="11" key="2">
    <citation type="submission" date="2020-01" db="EMBL/GenBank/DDBJ databases">
        <authorList>
            <person name="Korhonen P.K.K."/>
            <person name="Guangxu M.G."/>
            <person name="Wang T.W."/>
            <person name="Stroehlein A.J.S."/>
            <person name="Young N.D."/>
            <person name="Ang C.-S.A."/>
            <person name="Fernando D.W.F."/>
            <person name="Lu H.L."/>
            <person name="Taylor S.T."/>
            <person name="Ehtesham M.E.M."/>
            <person name="Najaraj S.H.N."/>
            <person name="Harsha G.H.G."/>
            <person name="Madugundu A.M."/>
            <person name="Renuse S.R."/>
            <person name="Holt D.H."/>
            <person name="Pandey A.P."/>
            <person name="Papenfuss A.P."/>
            <person name="Gasser R.B.G."/>
            <person name="Fischer K.F."/>
        </authorList>
    </citation>
    <scope>NUCLEOTIDE SEQUENCE</scope>
    <source>
        <strain evidence="11">SSS_KF_BRIS2020</strain>
    </source>
</reference>
<dbReference type="AlphaFoldDB" id="A0A834R8I0"/>
<dbReference type="InterPro" id="IPR011042">
    <property type="entry name" value="6-blade_b-propeller_TolB-like"/>
</dbReference>
<sequence length="770" mass="87380">MTNDVQSSPLTKTSTTANSEIKKSFALASLMNIAESELSQLMTTSTLVETVSINYDDFTEGFLTCGTCLYTYDAEEHTPKLLPCSHTVCKVCLEKIAATAAIRDPASSGNFRCPICRELIHLPRGGIMAFPPSFLVNQLLDLVNTKRREVIPKCSSHLTQELLYCEPCDLVFCNQCTGDKHDNQSLLSSSLSSSSSSSTPSETLNANIFHHNNRDHTVIPLSIAIKRMSEILLYKAQQCVSKLDESSKNVLVEMRRLDQNSDLTFEDINRTFQEVINIIDTRRQELLNSAKRITEEKRSILRDQLKSIELEKSQLEKECDRFKLQVETREISRKINDLRHKLVSVDTMLDPKENCFVRFEHHRNSTIENIQASIKNFGAIRTSNTFPPHCEARVEKVSINLRSLLTVATYDYQGHRQKFGGDPLSIKITHCRTSDSIPYKLNDNRDGTYEIQFIPQKSGLHSVKISIFERPIKNYPLEFNVSEHLNPLCIYGSRGSDSNQFCQPTGIAIDFETRFVFVLDTSNCRITKLLLNQSNAEPFEFVCHIEGKEFDNKAATGIAFCQTSRSLLVTNWRKRNIVKIDCDGRFVGEFFNNELQEPTYIAVCPNSGQILVTDNATNRLFLFDPDMKLIRIISDFINIRTKKSEKLGQISGICFHPITNQFLVVGTKMLLYSSSGDFLREIYDPNQSKSKTVGRYCGVAIDKSDCILAAYSDRNRNIIQVIDSESGFLKFIIDSNEAKLKRPSCLALTNDHHVMVVDLGNDCIKYYRYL</sequence>
<dbReference type="PROSITE" id="PS00518">
    <property type="entry name" value="ZF_RING_1"/>
    <property type="match status" value="1"/>
</dbReference>
<accession>A0A834R8I0</accession>
<dbReference type="PROSITE" id="PS50194">
    <property type="entry name" value="FILAMIN_REPEAT"/>
    <property type="match status" value="1"/>
</dbReference>
<dbReference type="InterPro" id="IPR017907">
    <property type="entry name" value="Znf_RING_CS"/>
</dbReference>
<protein>
    <submittedName>
        <fullName evidence="11">Tripartite motif-containing protein 2</fullName>
    </submittedName>
</protein>
<proteinExistence type="inferred from homology"/>
<dbReference type="InterPro" id="IPR001258">
    <property type="entry name" value="NHL_repeat"/>
</dbReference>
<comment type="similarity">
    <text evidence="1">Belongs to the TRIM/RBCC family.</text>
</comment>
<evidence type="ECO:0000256" key="8">
    <source>
        <dbReference type="PROSITE-ProRule" id="PRU00504"/>
    </source>
</evidence>
<name>A0A834R8I0_SARSC</name>
<evidence type="ECO:0000256" key="1">
    <source>
        <dbReference type="ARBA" id="ARBA00008518"/>
    </source>
</evidence>
<evidence type="ECO:0000256" key="6">
    <source>
        <dbReference type="PROSITE-ProRule" id="PRU00087"/>
    </source>
</evidence>
<dbReference type="OMA" id="QYKGNFL"/>
<dbReference type="InterPro" id="IPR047153">
    <property type="entry name" value="TRIM45/56/19-like"/>
</dbReference>
<dbReference type="GO" id="GO:0008270">
    <property type="term" value="F:zinc ion binding"/>
    <property type="evidence" value="ECO:0007669"/>
    <property type="project" value="UniProtKB-KW"/>
</dbReference>
<dbReference type="InterPro" id="IPR017868">
    <property type="entry name" value="Filamin/ABP280_repeat-like"/>
</dbReference>
<dbReference type="PROSITE" id="PS51125">
    <property type="entry name" value="NHL"/>
    <property type="match status" value="1"/>
</dbReference>
<gene>
    <name evidence="11" type="ORF">SSS_3661</name>
</gene>
<evidence type="ECO:0000259" key="10">
    <source>
        <dbReference type="PROSITE" id="PS50089"/>
    </source>
</evidence>
<feature type="domain" description="RING-type" evidence="10">
    <location>
        <begin position="65"/>
        <end position="117"/>
    </location>
</feature>